<dbReference type="GO" id="GO:0043161">
    <property type="term" value="P:proteasome-mediated ubiquitin-dependent protein catabolic process"/>
    <property type="evidence" value="ECO:0007669"/>
    <property type="project" value="TreeGrafter"/>
</dbReference>
<dbReference type="InterPro" id="IPR013083">
    <property type="entry name" value="Znf_RING/FYVE/PHD"/>
</dbReference>
<accession>A0A6G1SAX6</accession>
<dbReference type="PROSITE" id="PS50089">
    <property type="entry name" value="ZF_RING_2"/>
    <property type="match status" value="1"/>
</dbReference>
<evidence type="ECO:0000256" key="5">
    <source>
        <dbReference type="ARBA" id="ARBA00022833"/>
    </source>
</evidence>
<evidence type="ECO:0000256" key="9">
    <source>
        <dbReference type="SAM" id="Phobius"/>
    </source>
</evidence>
<evidence type="ECO:0000256" key="2">
    <source>
        <dbReference type="ARBA" id="ARBA00022692"/>
    </source>
</evidence>
<dbReference type="InterPro" id="IPR001841">
    <property type="entry name" value="Znf_RING"/>
</dbReference>
<evidence type="ECO:0000313" key="11">
    <source>
        <dbReference type="EMBL" id="MDE47317.1"/>
    </source>
</evidence>
<dbReference type="GO" id="GO:0061630">
    <property type="term" value="F:ubiquitin protein ligase activity"/>
    <property type="evidence" value="ECO:0007669"/>
    <property type="project" value="TreeGrafter"/>
</dbReference>
<dbReference type="GO" id="GO:0036503">
    <property type="term" value="P:ERAD pathway"/>
    <property type="evidence" value="ECO:0007669"/>
    <property type="project" value="TreeGrafter"/>
</dbReference>
<comment type="subcellular location">
    <subcellularLocation>
        <location evidence="1">Membrane</location>
        <topology evidence="1">Multi-pass membrane protein</topology>
    </subcellularLocation>
</comment>
<dbReference type="Pfam" id="PF13639">
    <property type="entry name" value="zf-RING_2"/>
    <property type="match status" value="1"/>
</dbReference>
<organism evidence="11">
    <name type="scientific">Aceria tosichella</name>
    <name type="common">wheat curl mite</name>
    <dbReference type="NCBI Taxonomy" id="561515"/>
    <lineage>
        <taxon>Eukaryota</taxon>
        <taxon>Metazoa</taxon>
        <taxon>Ecdysozoa</taxon>
        <taxon>Arthropoda</taxon>
        <taxon>Chelicerata</taxon>
        <taxon>Arachnida</taxon>
        <taxon>Acari</taxon>
        <taxon>Acariformes</taxon>
        <taxon>Trombidiformes</taxon>
        <taxon>Prostigmata</taxon>
        <taxon>Eupodina</taxon>
        <taxon>Eriophyoidea</taxon>
        <taxon>Eriophyidae</taxon>
        <taxon>Eriophyinae</taxon>
        <taxon>Aceriini</taxon>
        <taxon>Aceria</taxon>
    </lineage>
</organism>
<dbReference type="SMART" id="SM00184">
    <property type="entry name" value="RING"/>
    <property type="match status" value="1"/>
</dbReference>
<name>A0A6G1SAX6_9ACAR</name>
<keyword evidence="2 9" id="KW-0812">Transmembrane</keyword>
<evidence type="ECO:0000256" key="3">
    <source>
        <dbReference type="ARBA" id="ARBA00022723"/>
    </source>
</evidence>
<dbReference type="SUPFAM" id="SSF57850">
    <property type="entry name" value="RING/U-box"/>
    <property type="match status" value="1"/>
</dbReference>
<dbReference type="Pfam" id="PF13705">
    <property type="entry name" value="TRC8_N"/>
    <property type="match status" value="1"/>
</dbReference>
<gene>
    <name evidence="11" type="primary">Trc8</name>
    <name evidence="11" type="ORF">g.10034</name>
</gene>
<dbReference type="InterPro" id="IPR050731">
    <property type="entry name" value="HRD1_E3_ubiq-ligases"/>
</dbReference>
<sequence>MIMSLSYQCIGRHMVTILRVFFITRVSAQLYDLYFNHSTNIVFNELLDKGWSFEEASLRYILLRSCESIIPLFSLASCIAILSKIFHQTLLKFMIVDDAESASSAGTLAGCLFIIICFQSGITSLQDEERYWRLLRNLGLIVIVNLHALFKPVSDRLQSLSTSRSKTVHKHLRVLSVGILSILLPISFLIYLWSYSSINSWTMAVAVFGFEMIFRMSVSLIIYAMCMINSFCDVTWNGLEDQIYYLKASCGMISYLCGISLFCNGTWVYLFENSTLLRAISLGIHLYFNIWNQAWKGWNAFNKRRMASAKISHLRDANEKELLALDDVCSICFQQLDRAKVTGCSHFFHADCLTRWLYLQDTCPICCSPCLTPSLSQEQVSLRSPLPPQAI</sequence>
<dbReference type="Gene3D" id="3.30.40.10">
    <property type="entry name" value="Zinc/RING finger domain, C3HC4 (zinc finger)"/>
    <property type="match status" value="1"/>
</dbReference>
<reference evidence="11" key="1">
    <citation type="submission" date="2018-10" db="EMBL/GenBank/DDBJ databases">
        <title>Transcriptome assembly of Aceria tosichella (Wheat curl mite) Type 2.</title>
        <authorList>
            <person name="Scully E.D."/>
            <person name="Geib S.M."/>
            <person name="Palmer N.A."/>
            <person name="Gupta A.K."/>
            <person name="Sarath G."/>
            <person name="Tatineni S."/>
        </authorList>
    </citation>
    <scope>NUCLEOTIDE SEQUENCE</scope>
    <source>
        <strain evidence="11">LincolnNE</strain>
    </source>
</reference>
<dbReference type="AlphaFoldDB" id="A0A6G1SAX6"/>
<evidence type="ECO:0000256" key="4">
    <source>
        <dbReference type="ARBA" id="ARBA00022771"/>
    </source>
</evidence>
<dbReference type="InterPro" id="IPR025754">
    <property type="entry name" value="TRC8_N_dom"/>
</dbReference>
<evidence type="ECO:0000256" key="1">
    <source>
        <dbReference type="ARBA" id="ARBA00004141"/>
    </source>
</evidence>
<feature type="transmembrane region" description="Helical" evidence="9">
    <location>
        <begin position="102"/>
        <end position="122"/>
    </location>
</feature>
<keyword evidence="3" id="KW-0479">Metal-binding</keyword>
<evidence type="ECO:0000256" key="8">
    <source>
        <dbReference type="PROSITE-ProRule" id="PRU00175"/>
    </source>
</evidence>
<feature type="transmembrane region" description="Helical" evidence="9">
    <location>
        <begin position="174"/>
        <end position="193"/>
    </location>
</feature>
<dbReference type="EMBL" id="GGYP01002546">
    <property type="protein sequence ID" value="MDE47317.1"/>
    <property type="molecule type" value="Transcribed_RNA"/>
</dbReference>
<dbReference type="PANTHER" id="PTHR22763:SF163">
    <property type="entry name" value="E3 UBIQUITIN-PROTEIN LIGASE RNF139"/>
    <property type="match status" value="1"/>
</dbReference>
<keyword evidence="5" id="KW-0862">Zinc</keyword>
<evidence type="ECO:0000256" key="6">
    <source>
        <dbReference type="ARBA" id="ARBA00022989"/>
    </source>
</evidence>
<protein>
    <submittedName>
        <fullName evidence="11">Protein TRC8</fullName>
    </submittedName>
</protein>
<keyword evidence="4 8" id="KW-0863">Zinc-finger</keyword>
<feature type="transmembrane region" description="Helical" evidence="9">
    <location>
        <begin position="244"/>
        <end position="270"/>
    </location>
</feature>
<dbReference type="GO" id="GO:0008270">
    <property type="term" value="F:zinc ion binding"/>
    <property type="evidence" value="ECO:0007669"/>
    <property type="project" value="UniProtKB-KW"/>
</dbReference>
<proteinExistence type="predicted"/>
<evidence type="ECO:0000256" key="7">
    <source>
        <dbReference type="ARBA" id="ARBA00023136"/>
    </source>
</evidence>
<feature type="domain" description="RING-type" evidence="10">
    <location>
        <begin position="329"/>
        <end position="366"/>
    </location>
</feature>
<evidence type="ECO:0000259" key="10">
    <source>
        <dbReference type="PROSITE" id="PS50089"/>
    </source>
</evidence>
<dbReference type="GO" id="GO:0036513">
    <property type="term" value="C:Derlin-1 retrotranslocation complex"/>
    <property type="evidence" value="ECO:0007669"/>
    <property type="project" value="TreeGrafter"/>
</dbReference>
<feature type="transmembrane region" description="Helical" evidence="9">
    <location>
        <begin position="213"/>
        <end position="232"/>
    </location>
</feature>
<feature type="transmembrane region" description="Helical" evidence="9">
    <location>
        <begin position="61"/>
        <end position="82"/>
    </location>
</feature>
<dbReference type="PANTHER" id="PTHR22763">
    <property type="entry name" value="RING ZINC FINGER PROTEIN"/>
    <property type="match status" value="1"/>
</dbReference>
<keyword evidence="6 9" id="KW-1133">Transmembrane helix</keyword>
<keyword evidence="7 9" id="KW-0472">Membrane</keyword>